<dbReference type="EC" id="2.7.7.70" evidence="11"/>
<dbReference type="Gene3D" id="3.40.50.620">
    <property type="entry name" value="HUPs"/>
    <property type="match status" value="1"/>
</dbReference>
<accession>A0ABY7TQH6</accession>
<feature type="domain" description="Cytidyltransferase-like" evidence="13">
    <location>
        <begin position="355"/>
        <end position="450"/>
    </location>
</feature>
<dbReference type="Pfam" id="PF01467">
    <property type="entry name" value="CTP_transf_like"/>
    <property type="match status" value="1"/>
</dbReference>
<comment type="pathway">
    <text evidence="11">Nucleotide-sugar biosynthesis; ADP-L-glycero-beta-D-manno-heptose biosynthesis; ADP-L-glycero-beta-D-manno-heptose from D-glycero-beta-D-manno-heptose 7-phosphate: step 3/4.</text>
</comment>
<dbReference type="Gene3D" id="3.40.1190.20">
    <property type="match status" value="1"/>
</dbReference>
<name>A0ABY7TQH6_9SPHN</name>
<dbReference type="InterPro" id="IPR029056">
    <property type="entry name" value="Ribokinase-like"/>
</dbReference>
<comment type="catalytic activity">
    <reaction evidence="10 11">
        <text>D-glycero-beta-D-manno-heptose 1-phosphate + ATP + H(+) = ADP-D-glycero-beta-D-manno-heptose + diphosphate</text>
        <dbReference type="Rhea" id="RHEA:27465"/>
        <dbReference type="ChEBI" id="CHEBI:15378"/>
        <dbReference type="ChEBI" id="CHEBI:30616"/>
        <dbReference type="ChEBI" id="CHEBI:33019"/>
        <dbReference type="ChEBI" id="CHEBI:59967"/>
        <dbReference type="ChEBI" id="CHEBI:61593"/>
        <dbReference type="EC" id="2.7.7.70"/>
    </reaction>
</comment>
<evidence type="ECO:0000256" key="6">
    <source>
        <dbReference type="ARBA" id="ARBA00022777"/>
    </source>
</evidence>
<evidence type="ECO:0000313" key="14">
    <source>
        <dbReference type="EMBL" id="WCT75195.1"/>
    </source>
</evidence>
<evidence type="ECO:0000256" key="9">
    <source>
        <dbReference type="ARBA" id="ARBA00023277"/>
    </source>
</evidence>
<keyword evidence="8 11" id="KW-0511">Multifunctional enzyme</keyword>
<evidence type="ECO:0000256" key="4">
    <source>
        <dbReference type="ARBA" id="ARBA00022695"/>
    </source>
</evidence>
<comment type="function">
    <text evidence="2 11">Catalyzes the ADP transfer from ATP to D-glycero-beta-D-manno-heptose 1-phosphate, yielding ADP-D-glycero-beta-D-manno-heptose.</text>
</comment>
<dbReference type="InterPro" id="IPR011913">
    <property type="entry name" value="RfaE_dom_I"/>
</dbReference>
<keyword evidence="15" id="KW-1185">Reference proteome</keyword>
<dbReference type="SUPFAM" id="SSF53613">
    <property type="entry name" value="Ribokinase-like"/>
    <property type="match status" value="1"/>
</dbReference>
<organism evidence="14 15">
    <name type="scientific">Sphingomonas naphthae</name>
    <dbReference type="NCBI Taxonomy" id="1813468"/>
    <lineage>
        <taxon>Bacteria</taxon>
        <taxon>Pseudomonadati</taxon>
        <taxon>Pseudomonadota</taxon>
        <taxon>Alphaproteobacteria</taxon>
        <taxon>Sphingomonadales</taxon>
        <taxon>Sphingomonadaceae</taxon>
        <taxon>Sphingomonas</taxon>
    </lineage>
</organism>
<sequence>MTNGLPDFESIAILVVGDVMLDRFMKGVVQRISPESPVPIIHLKATESVPGGAANVGRNISALGGRCTLIGCVGEDAAAAELAFQLSTCGRITPALIAEAGRPTIEKTRFVAQGQHLLRADREEPGDIAAATGQAIVKTVADQIGEHQVVVLSDYAKGVLTPEVVAGIIAVARAAGVPVVVDPKTPDFRRYAGATVVTPNAKEALAATGIDPHEDEGAEQAGGIALSGTDIEAILLTRAERGMSLLRPDQAPVHIPASARDVFDVVGAGDTVIATLSLCLGAGLALPEAATIANAAGGVVVGKRGTATVSRSELHEELARLSSLGMSSPNSKVADLDLAITRRRLWERDGLTVGFTNGCFDILHVGHVGILEFARAHCDRLIVAVNADSSVKRLKGPSRPINSESDRAQIIAALGVTDLVVVFEEDTPKELIEALQPDLLVKGADYTIDQIIGADTVLARGGTVLTYELVPGRSTTNIIARASAPAEAAE</sequence>
<feature type="binding site" evidence="11">
    <location>
        <begin position="200"/>
        <end position="203"/>
    </location>
    <ligand>
        <name>ATP</name>
        <dbReference type="ChEBI" id="CHEBI:30616"/>
    </ligand>
</feature>
<dbReference type="InterPro" id="IPR023030">
    <property type="entry name" value="Bifunc_HldE"/>
</dbReference>
<evidence type="ECO:0000256" key="7">
    <source>
        <dbReference type="ARBA" id="ARBA00022840"/>
    </source>
</evidence>
<protein>
    <recommendedName>
        <fullName evidence="11">Bifunctional protein HldE</fullName>
    </recommendedName>
    <domain>
        <recommendedName>
            <fullName evidence="11">D-beta-D-heptose 7-phosphate kinase</fullName>
            <ecNumber evidence="11">2.7.1.167</ecNumber>
        </recommendedName>
        <alternativeName>
            <fullName evidence="11">D-beta-D-heptose 7-phosphotransferase</fullName>
        </alternativeName>
        <alternativeName>
            <fullName evidence="11">D-glycero-beta-D-manno-heptose-7-phosphate kinase</fullName>
        </alternativeName>
    </domain>
    <domain>
        <recommendedName>
            <fullName evidence="11">D-beta-D-heptose 1-phosphate adenylyltransferase</fullName>
            <ecNumber evidence="11">2.7.7.70</ecNumber>
        </recommendedName>
        <alternativeName>
            <fullName evidence="11">D-glycero-beta-D-manno-heptose 1-phosphate adenylyltransferase</fullName>
        </alternativeName>
    </domain>
</protein>
<comment type="function">
    <text evidence="1 11">Catalyzes the phosphorylation of D-glycero-D-manno-heptose 7-phosphate at the C-1 position to selectively form D-glycero-beta-D-manno-heptose-1,7-bisphosphate.</text>
</comment>
<dbReference type="NCBIfam" id="TIGR02198">
    <property type="entry name" value="rfaE_dom_I"/>
    <property type="match status" value="1"/>
</dbReference>
<dbReference type="InterPro" id="IPR004821">
    <property type="entry name" value="Cyt_trans-like"/>
</dbReference>
<comment type="similarity">
    <text evidence="11">In the N-terminal section; belongs to the carbohydrate kinase PfkB family.</text>
</comment>
<evidence type="ECO:0000259" key="12">
    <source>
        <dbReference type="Pfam" id="PF00294"/>
    </source>
</evidence>
<proteinExistence type="inferred from homology"/>
<evidence type="ECO:0000256" key="5">
    <source>
        <dbReference type="ARBA" id="ARBA00022741"/>
    </source>
</evidence>
<keyword evidence="4 11" id="KW-0548">Nucleotidyltransferase</keyword>
<keyword evidence="9 11" id="KW-0119">Carbohydrate metabolism</keyword>
<dbReference type="InterPro" id="IPR014729">
    <property type="entry name" value="Rossmann-like_a/b/a_fold"/>
</dbReference>
<reference evidence="14 15" key="1">
    <citation type="submission" date="2023-02" db="EMBL/GenBank/DDBJ databases">
        <title>Genome sequence of Sphingomonas naphthae.</title>
        <authorList>
            <person name="Kim S."/>
            <person name="Heo J."/>
            <person name="Kwon S.-W."/>
        </authorList>
    </citation>
    <scope>NUCLEOTIDE SEQUENCE [LARGE SCALE GENOMIC DNA]</scope>
    <source>
        <strain evidence="14 15">KACC 18716</strain>
    </source>
</reference>
<gene>
    <name evidence="14" type="primary">rfaE1</name>
    <name evidence="11" type="synonym">hldE</name>
    <name evidence="14" type="ORF">PQ455_08245</name>
</gene>
<evidence type="ECO:0000256" key="3">
    <source>
        <dbReference type="ARBA" id="ARBA00022679"/>
    </source>
</evidence>
<comment type="catalytic activity">
    <reaction evidence="11">
        <text>D-glycero-beta-D-manno-heptose 7-phosphate + ATP = D-glycero-beta-D-manno-heptose 1,7-bisphosphate + ADP + H(+)</text>
        <dbReference type="Rhea" id="RHEA:27473"/>
        <dbReference type="ChEBI" id="CHEBI:15378"/>
        <dbReference type="ChEBI" id="CHEBI:30616"/>
        <dbReference type="ChEBI" id="CHEBI:60204"/>
        <dbReference type="ChEBI" id="CHEBI:60208"/>
        <dbReference type="ChEBI" id="CHEBI:456216"/>
        <dbReference type="EC" id="2.7.1.167"/>
    </reaction>
</comment>
<evidence type="ECO:0000259" key="13">
    <source>
        <dbReference type="Pfam" id="PF01467"/>
    </source>
</evidence>
<comment type="pathway">
    <text evidence="11">Nucleotide-sugar biosynthesis; ADP-L-glycero-beta-D-manno-heptose biosynthesis; ADP-L-glycero-beta-D-manno-heptose from D-glycero-beta-D-manno-heptose 7-phosphate: step 1/4.</text>
</comment>
<evidence type="ECO:0000313" key="15">
    <source>
        <dbReference type="Proteomes" id="UP001220395"/>
    </source>
</evidence>
<dbReference type="Proteomes" id="UP001220395">
    <property type="component" value="Chromosome"/>
</dbReference>
<comment type="subunit">
    <text evidence="11">Homodimer.</text>
</comment>
<dbReference type="RefSeq" id="WP_273690825.1">
    <property type="nucleotide sequence ID" value="NZ_CP117411.1"/>
</dbReference>
<feature type="domain" description="Carbohydrate kinase PfkB" evidence="12">
    <location>
        <begin position="13"/>
        <end position="308"/>
    </location>
</feature>
<dbReference type="Pfam" id="PF00294">
    <property type="entry name" value="PfkB"/>
    <property type="match status" value="1"/>
</dbReference>
<dbReference type="GO" id="GO:0016301">
    <property type="term" value="F:kinase activity"/>
    <property type="evidence" value="ECO:0007669"/>
    <property type="project" value="UniProtKB-KW"/>
</dbReference>
<feature type="region of interest" description="Cytidylyltransferase" evidence="11">
    <location>
        <begin position="355"/>
        <end position="490"/>
    </location>
</feature>
<dbReference type="HAMAP" id="MF_01603">
    <property type="entry name" value="HldE"/>
    <property type="match status" value="1"/>
</dbReference>
<dbReference type="CDD" id="cd01172">
    <property type="entry name" value="RfaE_like"/>
    <property type="match status" value="1"/>
</dbReference>
<dbReference type="EMBL" id="CP117411">
    <property type="protein sequence ID" value="WCT75195.1"/>
    <property type="molecule type" value="Genomic_DNA"/>
</dbReference>
<comment type="similarity">
    <text evidence="11">In the C-terminal section; belongs to the cytidylyltransferase family.</text>
</comment>
<dbReference type="InterPro" id="IPR011611">
    <property type="entry name" value="PfkB_dom"/>
</dbReference>
<evidence type="ECO:0000256" key="2">
    <source>
        <dbReference type="ARBA" id="ARBA00003753"/>
    </source>
</evidence>
<dbReference type="PANTHER" id="PTHR46969:SF1">
    <property type="entry name" value="BIFUNCTIONAL PROTEIN HLDE"/>
    <property type="match status" value="1"/>
</dbReference>
<dbReference type="PANTHER" id="PTHR46969">
    <property type="entry name" value="BIFUNCTIONAL PROTEIN HLDE"/>
    <property type="match status" value="1"/>
</dbReference>
<evidence type="ECO:0000256" key="10">
    <source>
        <dbReference type="ARBA" id="ARBA00047428"/>
    </source>
</evidence>
<feature type="region of interest" description="Ribokinase" evidence="11">
    <location>
        <begin position="1"/>
        <end position="327"/>
    </location>
</feature>
<keyword evidence="5 11" id="KW-0547">Nucleotide-binding</keyword>
<dbReference type="NCBIfam" id="TIGR00125">
    <property type="entry name" value="cyt_tran_rel"/>
    <property type="match status" value="1"/>
</dbReference>
<evidence type="ECO:0000256" key="8">
    <source>
        <dbReference type="ARBA" id="ARBA00023268"/>
    </source>
</evidence>
<keyword evidence="6 11" id="KW-0418">Kinase</keyword>
<feature type="active site" evidence="11">
    <location>
        <position position="270"/>
    </location>
</feature>
<keyword evidence="7 11" id="KW-0067">ATP-binding</keyword>
<evidence type="ECO:0000256" key="11">
    <source>
        <dbReference type="HAMAP-Rule" id="MF_01603"/>
    </source>
</evidence>
<dbReference type="SUPFAM" id="SSF52374">
    <property type="entry name" value="Nucleotidylyl transferase"/>
    <property type="match status" value="1"/>
</dbReference>
<dbReference type="NCBIfam" id="TIGR02199">
    <property type="entry name" value="rfaE_dom_II"/>
    <property type="match status" value="1"/>
</dbReference>
<keyword evidence="3 11" id="KW-0808">Transferase</keyword>
<dbReference type="InterPro" id="IPR011914">
    <property type="entry name" value="RfaE_dom_II"/>
</dbReference>
<dbReference type="EC" id="2.7.1.167" evidence="11"/>
<evidence type="ECO:0000256" key="1">
    <source>
        <dbReference type="ARBA" id="ARBA00002319"/>
    </source>
</evidence>